<dbReference type="RefSeq" id="WP_207690719.1">
    <property type="nucleotide sequence ID" value="NZ_CP061799.1"/>
</dbReference>
<dbReference type="Proteomes" id="UP000663720">
    <property type="component" value="Chromosome"/>
</dbReference>
<gene>
    <name evidence="1" type="ORF">dnl_11550</name>
</gene>
<proteinExistence type="predicted"/>
<evidence type="ECO:0000313" key="2">
    <source>
        <dbReference type="Proteomes" id="UP000663720"/>
    </source>
</evidence>
<name>A0A975B502_9BACT</name>
<dbReference type="KEGG" id="dli:dnl_11550"/>
<evidence type="ECO:0000313" key="1">
    <source>
        <dbReference type="EMBL" id="QTA78908.1"/>
    </source>
</evidence>
<dbReference type="AlphaFoldDB" id="A0A975B502"/>
<keyword evidence="2" id="KW-1185">Reference proteome</keyword>
<accession>A0A975B502</accession>
<dbReference type="EMBL" id="CP061799">
    <property type="protein sequence ID" value="QTA78908.1"/>
    <property type="molecule type" value="Genomic_DNA"/>
</dbReference>
<sequence length="99" mass="11372">MSALRIASRNLCRAGVAIEVIGEVLNLADTALTTRQKSRRCIADLSFTKQEINAIISYLNEYGHTMNNSTFTEVFESILDIIERTNQVSRYRIREIRNY</sequence>
<protein>
    <submittedName>
        <fullName evidence="1">Uncharacterized protein</fullName>
    </submittedName>
</protein>
<reference evidence="1" key="1">
    <citation type="journal article" date="2021" name="Microb. Physiol.">
        <title>Proteogenomic Insights into the Physiology of Marine, Sulfate-Reducing, Filamentous Desulfonema limicola and Desulfonema magnum.</title>
        <authorList>
            <person name="Schnaars V."/>
            <person name="Wohlbrand L."/>
            <person name="Scheve S."/>
            <person name="Hinrichs C."/>
            <person name="Reinhardt R."/>
            <person name="Rabus R."/>
        </authorList>
    </citation>
    <scope>NUCLEOTIDE SEQUENCE</scope>
    <source>
        <strain evidence="1">5ac10</strain>
    </source>
</reference>
<organism evidence="1 2">
    <name type="scientific">Desulfonema limicola</name>
    <dbReference type="NCBI Taxonomy" id="45656"/>
    <lineage>
        <taxon>Bacteria</taxon>
        <taxon>Pseudomonadati</taxon>
        <taxon>Thermodesulfobacteriota</taxon>
        <taxon>Desulfobacteria</taxon>
        <taxon>Desulfobacterales</taxon>
        <taxon>Desulfococcaceae</taxon>
        <taxon>Desulfonema</taxon>
    </lineage>
</organism>